<keyword evidence="1" id="KW-0472">Membrane</keyword>
<dbReference type="GO" id="GO:0016747">
    <property type="term" value="F:acyltransferase activity, transferring groups other than amino-acyl groups"/>
    <property type="evidence" value="ECO:0007669"/>
    <property type="project" value="InterPro"/>
</dbReference>
<dbReference type="EMBL" id="CP071706">
    <property type="protein sequence ID" value="QWE81355.1"/>
    <property type="molecule type" value="Genomic_DNA"/>
</dbReference>
<feature type="transmembrane region" description="Helical" evidence="1">
    <location>
        <begin position="16"/>
        <end position="34"/>
    </location>
</feature>
<feature type="transmembrane region" description="Helical" evidence="1">
    <location>
        <begin position="309"/>
        <end position="329"/>
    </location>
</feature>
<proteinExistence type="predicted"/>
<keyword evidence="1" id="KW-1133">Transmembrane helix</keyword>
<sequence>MRLGELLGRNANNLDVFRMVAACMVIYGHAYAIAPQAGYSDWVERLLGYDYSGLLAVKIFFFISGLVVTNSLLSRRDAIAFVCSRFFRIWPAFMLVVVVSALVIGPIYSSLSLVEYFSSRQFKVIDYVTSNFLMDIRYYLPGVFFELPYEAAVNGSLWTLYYEVGAYLGLLLMFLLGIFRDKFLATLALVFLLVSQHFVNADAMHPIFHQPILVQCFAFGALLALYKDSFELHSGVVFFCWIVFYACAASAFSKYLLYIAIFLTILYLSGTKLLLAIKPKTDVSYGIYLWGFPVQQMLAYHFLDWGVRFNQVAAIVVCIGLGYLSWYLVEERSIAFGGRVAKNLKARVDRLVSRLSLKWKSQSA</sequence>
<dbReference type="InterPro" id="IPR050879">
    <property type="entry name" value="Acyltransferase_3"/>
</dbReference>
<dbReference type="PANTHER" id="PTHR23028:SF53">
    <property type="entry name" value="ACYL_TRANSF_3 DOMAIN-CONTAINING PROTEIN"/>
    <property type="match status" value="1"/>
</dbReference>
<reference evidence="3 4" key="1">
    <citation type="journal article" date="2014" name="Genome Announc.">
        <title>Genome Sequence of Pseudomonas sp. Strain P482, a Tomato Rhizosphere Isolate with Broad-Spectrum Antimicrobial Activity.</title>
        <authorList>
            <person name="Krzyzanowska D.M."/>
            <person name="Ossowicki A."/>
            <person name="Jafra S."/>
        </authorList>
    </citation>
    <scope>NUCLEOTIDE SEQUENCE [LARGE SCALE GENOMIC DNA]</scope>
    <source>
        <strain evidence="3 4">P482</strain>
    </source>
</reference>
<gene>
    <name evidence="3" type="ORF">BV82_19765</name>
</gene>
<dbReference type="RefSeq" id="WP_036996542.1">
    <property type="nucleotide sequence ID" value="NZ_CP071706.1"/>
</dbReference>
<feature type="transmembrane region" description="Helical" evidence="1">
    <location>
        <begin position="183"/>
        <end position="201"/>
    </location>
</feature>
<evidence type="ECO:0000313" key="3">
    <source>
        <dbReference type="EMBL" id="QWE81355.1"/>
    </source>
</evidence>
<dbReference type="KEGG" id="pdw:BV82_19765"/>
<protein>
    <submittedName>
        <fullName evidence="3">Acyltransferase</fullName>
    </submittedName>
</protein>
<evidence type="ECO:0000313" key="4">
    <source>
        <dbReference type="Proteomes" id="UP000027121"/>
    </source>
</evidence>
<feature type="transmembrane region" description="Helical" evidence="1">
    <location>
        <begin position="158"/>
        <end position="176"/>
    </location>
</feature>
<dbReference type="GeneID" id="98284554"/>
<evidence type="ECO:0000259" key="2">
    <source>
        <dbReference type="Pfam" id="PF01757"/>
    </source>
</evidence>
<dbReference type="GO" id="GO:0016020">
    <property type="term" value="C:membrane"/>
    <property type="evidence" value="ECO:0007669"/>
    <property type="project" value="TreeGrafter"/>
</dbReference>
<feature type="transmembrane region" description="Helical" evidence="1">
    <location>
        <begin position="54"/>
        <end position="74"/>
    </location>
</feature>
<feature type="transmembrane region" description="Helical" evidence="1">
    <location>
        <begin position="86"/>
        <end position="108"/>
    </location>
</feature>
<dbReference type="Proteomes" id="UP000027121">
    <property type="component" value="Chromosome"/>
</dbReference>
<feature type="transmembrane region" description="Helical" evidence="1">
    <location>
        <begin position="257"/>
        <end position="275"/>
    </location>
</feature>
<keyword evidence="4" id="KW-1185">Reference proteome</keyword>
<dbReference type="PANTHER" id="PTHR23028">
    <property type="entry name" value="ACETYLTRANSFERASE"/>
    <property type="match status" value="1"/>
</dbReference>
<dbReference type="GO" id="GO:0000271">
    <property type="term" value="P:polysaccharide biosynthetic process"/>
    <property type="evidence" value="ECO:0007669"/>
    <property type="project" value="TreeGrafter"/>
</dbReference>
<name>A0AAQ0INJ7_9PSED</name>
<keyword evidence="1" id="KW-0812">Transmembrane</keyword>
<dbReference type="Pfam" id="PF01757">
    <property type="entry name" value="Acyl_transf_3"/>
    <property type="match status" value="1"/>
</dbReference>
<keyword evidence="3" id="KW-0808">Transferase</keyword>
<dbReference type="InterPro" id="IPR002656">
    <property type="entry name" value="Acyl_transf_3_dom"/>
</dbReference>
<evidence type="ECO:0000256" key="1">
    <source>
        <dbReference type="SAM" id="Phobius"/>
    </source>
</evidence>
<organism evidence="3 4">
    <name type="scientific">Pseudomonas donghuensis</name>
    <dbReference type="NCBI Taxonomy" id="1163398"/>
    <lineage>
        <taxon>Bacteria</taxon>
        <taxon>Pseudomonadati</taxon>
        <taxon>Pseudomonadota</taxon>
        <taxon>Gammaproteobacteria</taxon>
        <taxon>Pseudomonadales</taxon>
        <taxon>Pseudomonadaceae</taxon>
        <taxon>Pseudomonas</taxon>
    </lineage>
</organism>
<accession>A0AAQ0INJ7</accession>
<dbReference type="AlphaFoldDB" id="A0AAQ0INJ7"/>
<reference evidence="3 4" key="2">
    <citation type="journal article" date="2016" name="Front. Microbiol.">
        <title>When Genome-Based Approach Meets the 'Old but Good': Revealing Genes Involved in the Antibacterial Activity of Pseudomonas sp. P482 against Soft Rot Pathogens.</title>
        <authorList>
            <person name="Krzyzanowska D.M."/>
            <person name="Ossowicki A."/>
            <person name="Rajewska M."/>
            <person name="Maciag T."/>
            <person name="Jablonska M."/>
            <person name="Obuchowski M."/>
            <person name="Heeb S."/>
            <person name="Jafra S."/>
        </authorList>
    </citation>
    <scope>NUCLEOTIDE SEQUENCE [LARGE SCALE GENOMIC DNA]</scope>
    <source>
        <strain evidence="3 4">P482</strain>
    </source>
</reference>
<feature type="domain" description="Acyltransferase 3" evidence="2">
    <location>
        <begin position="13"/>
        <end position="324"/>
    </location>
</feature>
<keyword evidence="3" id="KW-0012">Acyltransferase</keyword>
<feature type="transmembrane region" description="Helical" evidence="1">
    <location>
        <begin position="232"/>
        <end position="251"/>
    </location>
</feature>